<organism evidence="4 5">
    <name type="scientific">Fistulina hepatica ATCC 64428</name>
    <dbReference type="NCBI Taxonomy" id="1128425"/>
    <lineage>
        <taxon>Eukaryota</taxon>
        <taxon>Fungi</taxon>
        <taxon>Dikarya</taxon>
        <taxon>Basidiomycota</taxon>
        <taxon>Agaricomycotina</taxon>
        <taxon>Agaricomycetes</taxon>
        <taxon>Agaricomycetidae</taxon>
        <taxon>Agaricales</taxon>
        <taxon>Fistulinaceae</taxon>
        <taxon>Fistulina</taxon>
    </lineage>
</organism>
<keyword evidence="4" id="KW-0378">Hydrolase</keyword>
<sequence length="681" mass="73348">MHFFLLSLSAVGALVAARAPTGPWDEFNYAPSTRLVSPATIHTISGATLVVAENVTNGTAYEFSGNGSYIVFDFGKEASVGGLTSVDIIDATDDSSFSLAYTESPLFISPYNSDDSRIATAAMDADGVEHVSVSGAAGTTWTQAWGSMRGGFRYLTLASTSDAPLTLTNIVVNITFMPHWDAPLNAYTGYFYVKDFAYADDEDFLTRLWYAGAYTAQTNVIPWNAARQYNWPVEGWADNATGSVVEGPILTDGAKRDRWVWPGDMGISLHTAFVSLDDLLGPRNSLITMFALQNAETGALPYVGPPLILYESVTYICWSLIGTHDYWLYTGDVDLVTTVWQNYTRAFAFLGTMVDTDTGLLDVEDSYGNDWGRDAASGQNSAANAIWYHALALASELATLLGDDDFAAECLYNASVAKAAFNELLWDDSAGMYRDNATTSMHPQDGNSLAVLFNLTETSEQNKAVSEGLTQFWTDIGPLCPELPDTIIPFVSGFEVKAHFTAGEGERALDLLRAEWGYILYSDIMTRSTLVEGYTANGSLGYRGSAGYDHDSSYTSLSHGWSTGPTAALTNYVLGLQLTAPVGAAFDVSPILSGLTEAQGGFETALGWFGVHWAINEDVRVLTLYVTSPANTTGTIYLPEEADLSAGVYVDGELYDAPVPGLVTTYGGNHTVYVGLNTTSS</sequence>
<accession>A0A0D7ADM8</accession>
<protein>
    <submittedName>
        <fullName evidence="4">Glycoside hydrolase family 78 protein</fullName>
    </submittedName>
</protein>
<dbReference type="InterPro" id="IPR035398">
    <property type="entry name" value="Bac_rhamnosid_C"/>
</dbReference>
<evidence type="ECO:0000313" key="5">
    <source>
        <dbReference type="Proteomes" id="UP000054144"/>
    </source>
</evidence>
<keyword evidence="5" id="KW-1185">Reference proteome</keyword>
<evidence type="ECO:0000259" key="2">
    <source>
        <dbReference type="Pfam" id="PF17389"/>
    </source>
</evidence>
<keyword evidence="1" id="KW-0732">Signal</keyword>
<dbReference type="PANTHER" id="PTHR34987:SF6">
    <property type="entry name" value="ALPHA-L-RHAMNOSIDASE SIX-HAIRPIN GLYCOSIDASE DOMAIN-CONTAINING PROTEIN"/>
    <property type="match status" value="1"/>
</dbReference>
<feature type="domain" description="Alpha-L-rhamnosidase C-terminal" evidence="3">
    <location>
        <begin position="589"/>
        <end position="643"/>
    </location>
</feature>
<dbReference type="Proteomes" id="UP000054144">
    <property type="component" value="Unassembled WGS sequence"/>
</dbReference>
<feature type="chain" id="PRO_5002316357" evidence="1">
    <location>
        <begin position="18"/>
        <end position="681"/>
    </location>
</feature>
<dbReference type="OrthoDB" id="10036721at2759"/>
<feature type="signal peptide" evidence="1">
    <location>
        <begin position="1"/>
        <end position="17"/>
    </location>
</feature>
<dbReference type="SUPFAM" id="SSF48208">
    <property type="entry name" value="Six-hairpin glycosidases"/>
    <property type="match status" value="1"/>
</dbReference>
<dbReference type="Gene3D" id="2.60.420.10">
    <property type="entry name" value="Maltose phosphorylase, domain 3"/>
    <property type="match status" value="1"/>
</dbReference>
<dbReference type="AlphaFoldDB" id="A0A0D7ADM8"/>
<dbReference type="Pfam" id="PF17390">
    <property type="entry name" value="Bac_rhamnosid_C"/>
    <property type="match status" value="1"/>
</dbReference>
<dbReference type="GO" id="GO:0005975">
    <property type="term" value="P:carbohydrate metabolic process"/>
    <property type="evidence" value="ECO:0007669"/>
    <property type="project" value="InterPro"/>
</dbReference>
<dbReference type="GO" id="GO:0016787">
    <property type="term" value="F:hydrolase activity"/>
    <property type="evidence" value="ECO:0007669"/>
    <property type="project" value="UniProtKB-KW"/>
</dbReference>
<name>A0A0D7ADM8_9AGAR</name>
<evidence type="ECO:0000313" key="4">
    <source>
        <dbReference type="EMBL" id="KIY48978.1"/>
    </source>
</evidence>
<reference evidence="4 5" key="1">
    <citation type="journal article" date="2015" name="Fungal Genet. Biol.">
        <title>Evolution of novel wood decay mechanisms in Agaricales revealed by the genome sequences of Fistulina hepatica and Cylindrobasidium torrendii.</title>
        <authorList>
            <person name="Floudas D."/>
            <person name="Held B.W."/>
            <person name="Riley R."/>
            <person name="Nagy L.G."/>
            <person name="Koehler G."/>
            <person name="Ransdell A.S."/>
            <person name="Younus H."/>
            <person name="Chow J."/>
            <person name="Chiniquy J."/>
            <person name="Lipzen A."/>
            <person name="Tritt A."/>
            <person name="Sun H."/>
            <person name="Haridas S."/>
            <person name="LaButti K."/>
            <person name="Ohm R.A."/>
            <person name="Kues U."/>
            <person name="Blanchette R.A."/>
            <person name="Grigoriev I.V."/>
            <person name="Minto R.E."/>
            <person name="Hibbett D.S."/>
        </authorList>
    </citation>
    <scope>NUCLEOTIDE SEQUENCE [LARGE SCALE GENOMIC DNA]</scope>
    <source>
        <strain evidence="4 5">ATCC 64428</strain>
    </source>
</reference>
<evidence type="ECO:0000259" key="3">
    <source>
        <dbReference type="Pfam" id="PF17390"/>
    </source>
</evidence>
<dbReference type="PANTHER" id="PTHR34987">
    <property type="entry name" value="C, PUTATIVE (AFU_ORTHOLOGUE AFUA_3G02880)-RELATED"/>
    <property type="match status" value="1"/>
</dbReference>
<proteinExistence type="predicted"/>
<dbReference type="InterPro" id="IPR035396">
    <property type="entry name" value="Bac_rhamnosid6H"/>
</dbReference>
<evidence type="ECO:0000256" key="1">
    <source>
        <dbReference type="SAM" id="SignalP"/>
    </source>
</evidence>
<dbReference type="Pfam" id="PF17389">
    <property type="entry name" value="Bac_rhamnosid6H"/>
    <property type="match status" value="1"/>
</dbReference>
<dbReference type="Gene3D" id="1.50.10.10">
    <property type="match status" value="1"/>
</dbReference>
<feature type="domain" description="Alpha-L-rhamnosidase six-hairpin glycosidase" evidence="2">
    <location>
        <begin position="249"/>
        <end position="471"/>
    </location>
</feature>
<dbReference type="InterPro" id="IPR008928">
    <property type="entry name" value="6-hairpin_glycosidase_sf"/>
</dbReference>
<gene>
    <name evidence="4" type="ORF">FISHEDRAFT_42298</name>
</gene>
<dbReference type="EMBL" id="KN881768">
    <property type="protein sequence ID" value="KIY48978.1"/>
    <property type="molecule type" value="Genomic_DNA"/>
</dbReference>
<dbReference type="InterPro" id="IPR012341">
    <property type="entry name" value="6hp_glycosidase-like_sf"/>
</dbReference>